<gene>
    <name evidence="3" type="ORF">DM02DRAFT_644636</name>
</gene>
<dbReference type="AlphaFoldDB" id="A0A2V1DHH4"/>
<dbReference type="PANTHER" id="PTHR47843:SF2">
    <property type="entry name" value="BTB DOMAIN-CONTAINING PROTEIN"/>
    <property type="match status" value="1"/>
</dbReference>
<feature type="region of interest" description="Disordered" evidence="1">
    <location>
        <begin position="1"/>
        <end position="32"/>
    </location>
</feature>
<dbReference type="Pfam" id="PF00651">
    <property type="entry name" value="BTB"/>
    <property type="match status" value="1"/>
</dbReference>
<sequence>MTLDSRTESSTAGSTQRSIPSTLPPPYTSTGRVGSLRAQADSFTTTAQILVGSKSTPFQIHTALLTNQSPYFRACLTGPFLEATQQSITLADVSVELFELLVTWLYQAALNPVPFKDGKPAYYTLLNLWILADRLCFEGLRNYIVDLMSDLADSTNSVLTPSDTRILYDQIREDAKIRELVLDLFAFKKTDKLLDTHQDRWHAGFLRDLVVRLKKPCEQAMQRHQLSMWCPSHWHTTRACDNCRVILPPRYGAVGCDICACAFCVPCVEEGVGIASWEDGRPQSIPLGGLKGGPSFFRLAVSASGASASEEPMYMDGEKIARLRRRGAGRKMESCKPWRGSRCKVYHEHRETEACGDVFMGR</sequence>
<dbReference type="OrthoDB" id="194443at2759"/>
<dbReference type="Gene3D" id="3.30.710.10">
    <property type="entry name" value="Potassium Channel Kv1.1, Chain A"/>
    <property type="match status" value="1"/>
</dbReference>
<dbReference type="PANTHER" id="PTHR47843">
    <property type="entry name" value="BTB DOMAIN-CONTAINING PROTEIN-RELATED"/>
    <property type="match status" value="1"/>
</dbReference>
<evidence type="ECO:0000313" key="3">
    <source>
        <dbReference type="EMBL" id="PVH96659.1"/>
    </source>
</evidence>
<dbReference type="CDD" id="cd18186">
    <property type="entry name" value="BTB_POZ_ZBTB_KLHL-like"/>
    <property type="match status" value="1"/>
</dbReference>
<evidence type="ECO:0000256" key="1">
    <source>
        <dbReference type="SAM" id="MobiDB-lite"/>
    </source>
</evidence>
<organism evidence="3 4">
    <name type="scientific">Periconia macrospinosa</name>
    <dbReference type="NCBI Taxonomy" id="97972"/>
    <lineage>
        <taxon>Eukaryota</taxon>
        <taxon>Fungi</taxon>
        <taxon>Dikarya</taxon>
        <taxon>Ascomycota</taxon>
        <taxon>Pezizomycotina</taxon>
        <taxon>Dothideomycetes</taxon>
        <taxon>Pleosporomycetidae</taxon>
        <taxon>Pleosporales</taxon>
        <taxon>Massarineae</taxon>
        <taxon>Periconiaceae</taxon>
        <taxon>Periconia</taxon>
    </lineage>
</organism>
<evidence type="ECO:0000259" key="2">
    <source>
        <dbReference type="PROSITE" id="PS50097"/>
    </source>
</evidence>
<protein>
    <recommendedName>
        <fullName evidence="2">BTB domain-containing protein</fullName>
    </recommendedName>
</protein>
<feature type="compositionally biased region" description="Polar residues" evidence="1">
    <location>
        <begin position="8"/>
        <end position="21"/>
    </location>
</feature>
<dbReference type="InterPro" id="IPR011333">
    <property type="entry name" value="SKP1/BTB/POZ_sf"/>
</dbReference>
<dbReference type="PROSITE" id="PS50097">
    <property type="entry name" value="BTB"/>
    <property type="match status" value="1"/>
</dbReference>
<dbReference type="Proteomes" id="UP000244855">
    <property type="component" value="Unassembled WGS sequence"/>
</dbReference>
<keyword evidence="4" id="KW-1185">Reference proteome</keyword>
<dbReference type="InterPro" id="IPR000210">
    <property type="entry name" value="BTB/POZ_dom"/>
</dbReference>
<dbReference type="STRING" id="97972.A0A2V1DHH4"/>
<dbReference type="EMBL" id="KZ805458">
    <property type="protein sequence ID" value="PVH96659.1"/>
    <property type="molecule type" value="Genomic_DNA"/>
</dbReference>
<reference evidence="3 4" key="1">
    <citation type="journal article" date="2018" name="Sci. Rep.">
        <title>Comparative genomics provides insights into the lifestyle and reveals functional heterogeneity of dark septate endophytic fungi.</title>
        <authorList>
            <person name="Knapp D.G."/>
            <person name="Nemeth J.B."/>
            <person name="Barry K."/>
            <person name="Hainaut M."/>
            <person name="Henrissat B."/>
            <person name="Johnson J."/>
            <person name="Kuo A."/>
            <person name="Lim J.H.P."/>
            <person name="Lipzen A."/>
            <person name="Nolan M."/>
            <person name="Ohm R.A."/>
            <person name="Tamas L."/>
            <person name="Grigoriev I.V."/>
            <person name="Spatafora J.W."/>
            <person name="Nagy L.G."/>
            <person name="Kovacs G.M."/>
        </authorList>
    </citation>
    <scope>NUCLEOTIDE SEQUENCE [LARGE SCALE GENOMIC DNA]</scope>
    <source>
        <strain evidence="3 4">DSE2036</strain>
    </source>
</reference>
<accession>A0A2V1DHH4</accession>
<feature type="domain" description="BTB" evidence="2">
    <location>
        <begin position="45"/>
        <end position="114"/>
    </location>
</feature>
<evidence type="ECO:0000313" key="4">
    <source>
        <dbReference type="Proteomes" id="UP000244855"/>
    </source>
</evidence>
<name>A0A2V1DHH4_9PLEO</name>
<proteinExistence type="predicted"/>
<dbReference type="SUPFAM" id="SSF54695">
    <property type="entry name" value="POZ domain"/>
    <property type="match status" value="1"/>
</dbReference>